<dbReference type="GO" id="GO:0005829">
    <property type="term" value="C:cytosol"/>
    <property type="evidence" value="ECO:0007669"/>
    <property type="project" value="TreeGrafter"/>
</dbReference>
<dbReference type="GO" id="GO:0036222">
    <property type="term" value="F:XTP diphosphatase activity"/>
    <property type="evidence" value="ECO:0007669"/>
    <property type="project" value="UniProtKB-UniRule"/>
</dbReference>
<evidence type="ECO:0000256" key="9">
    <source>
        <dbReference type="ARBA" id="ARBA00052017"/>
    </source>
</evidence>
<dbReference type="SUPFAM" id="SSF52972">
    <property type="entry name" value="ITPase-like"/>
    <property type="match status" value="1"/>
</dbReference>
<sequence length="198" mass="22425">MKLIFASHNKGKIIEMHKIMAPLAILSAEEVGVFTDVVEDGTTFAENALKKAKWLVEKTGEWAFGDDSGLCIEALHGLPGVHSKRWSGENKSDERLVDFTLDKMKEFTDRRAFFQTDVALVAPDGREWFFSGQVKGVITAAPRGLIRDHLPYDVIFQPNGYNQTFAEMSHEEKNFLSHRGLAFTQLKKFLMESKLFNI</sequence>
<reference evidence="13" key="1">
    <citation type="submission" date="2017-09" db="EMBL/GenBank/DDBJ databases">
        <title>Depth-based differentiation of microbial function through sediment-hosted aquifers and enrichment of novel symbionts in the deep terrestrial subsurface.</title>
        <authorList>
            <person name="Probst A.J."/>
            <person name="Ladd B."/>
            <person name="Jarett J.K."/>
            <person name="Geller-Mcgrath D.E."/>
            <person name="Sieber C.M.K."/>
            <person name="Emerson J.B."/>
            <person name="Anantharaman K."/>
            <person name="Thomas B.C."/>
            <person name="Malmstrom R."/>
            <person name="Stieglmeier M."/>
            <person name="Klingl A."/>
            <person name="Woyke T."/>
            <person name="Ryan C.M."/>
            <person name="Banfield J.F."/>
        </authorList>
    </citation>
    <scope>NUCLEOTIDE SEQUENCE [LARGE SCALE GENOMIC DNA]</scope>
</reference>
<proteinExistence type="inferred from homology"/>
<feature type="active site" description="Proton acceptor" evidence="10">
    <location>
        <position position="67"/>
    </location>
</feature>
<evidence type="ECO:0000313" key="12">
    <source>
        <dbReference type="EMBL" id="PIZ99663.1"/>
    </source>
</evidence>
<keyword evidence="7 10" id="KW-0546">Nucleotide metabolism</keyword>
<comment type="caution">
    <text evidence="10">Lacks conserved residue(s) required for the propagation of feature annotation.</text>
</comment>
<dbReference type="EMBL" id="PFPO01000016">
    <property type="protein sequence ID" value="PIZ99663.1"/>
    <property type="molecule type" value="Genomic_DNA"/>
</dbReference>
<evidence type="ECO:0000256" key="6">
    <source>
        <dbReference type="ARBA" id="ARBA00022842"/>
    </source>
</evidence>
<comment type="catalytic activity">
    <reaction evidence="9 10">
        <text>XTP + H2O = XMP + diphosphate + H(+)</text>
        <dbReference type="Rhea" id="RHEA:28610"/>
        <dbReference type="ChEBI" id="CHEBI:15377"/>
        <dbReference type="ChEBI" id="CHEBI:15378"/>
        <dbReference type="ChEBI" id="CHEBI:33019"/>
        <dbReference type="ChEBI" id="CHEBI:57464"/>
        <dbReference type="ChEBI" id="CHEBI:61314"/>
        <dbReference type="EC" id="3.6.1.66"/>
    </reaction>
</comment>
<evidence type="ECO:0000256" key="7">
    <source>
        <dbReference type="ARBA" id="ARBA00023080"/>
    </source>
</evidence>
<dbReference type="GO" id="GO:0046872">
    <property type="term" value="F:metal ion binding"/>
    <property type="evidence" value="ECO:0007669"/>
    <property type="project" value="UniProtKB-KW"/>
</dbReference>
<keyword evidence="3 10" id="KW-0479">Metal-binding</keyword>
<dbReference type="InterPro" id="IPR029001">
    <property type="entry name" value="ITPase-like_fam"/>
</dbReference>
<evidence type="ECO:0000256" key="1">
    <source>
        <dbReference type="ARBA" id="ARBA00008023"/>
    </source>
</evidence>
<evidence type="ECO:0000256" key="2">
    <source>
        <dbReference type="ARBA" id="ARBA00011738"/>
    </source>
</evidence>
<dbReference type="PANTHER" id="PTHR11067:SF9">
    <property type="entry name" value="INOSINE TRIPHOSPHATE PYROPHOSPHATASE"/>
    <property type="match status" value="1"/>
</dbReference>
<dbReference type="InterPro" id="IPR020922">
    <property type="entry name" value="dITP/XTP_pyrophosphatase"/>
</dbReference>
<dbReference type="GO" id="GO:0035870">
    <property type="term" value="F:dITP diphosphatase activity"/>
    <property type="evidence" value="ECO:0007669"/>
    <property type="project" value="UniProtKB-UniRule"/>
</dbReference>
<dbReference type="EC" id="3.6.1.66" evidence="10"/>
<dbReference type="GO" id="GO:0036220">
    <property type="term" value="F:ITP diphosphatase activity"/>
    <property type="evidence" value="ECO:0007669"/>
    <property type="project" value="UniProtKB-UniRule"/>
</dbReference>
<comment type="function">
    <text evidence="10">Pyrophosphatase that catalyzes the hydrolysis of nucleoside triphosphates to their monophosphate derivatives, with a high preference for the non-canonical purine nucleotides XTP (xanthosine triphosphate), dITP (deoxyinosine triphosphate) and ITP. Seems to function as a house-cleaning enzyme that removes non-canonical purine nucleotides from the nucleotide pool, thus preventing their incorporation into DNA/RNA and avoiding chromosomal lesions.</text>
</comment>
<evidence type="ECO:0000256" key="5">
    <source>
        <dbReference type="ARBA" id="ARBA00022801"/>
    </source>
</evidence>
<dbReference type="GO" id="GO:0000166">
    <property type="term" value="F:nucleotide binding"/>
    <property type="evidence" value="ECO:0007669"/>
    <property type="project" value="UniProtKB-KW"/>
</dbReference>
<dbReference type="Proteomes" id="UP000230405">
    <property type="component" value="Unassembled WGS sequence"/>
</dbReference>
<dbReference type="AlphaFoldDB" id="A0A2M7VG43"/>
<dbReference type="CDD" id="cd00515">
    <property type="entry name" value="HAM1"/>
    <property type="match status" value="1"/>
</dbReference>
<keyword evidence="5 10" id="KW-0378">Hydrolase</keyword>
<dbReference type="NCBIfam" id="TIGR00042">
    <property type="entry name" value="RdgB/HAM1 family non-canonical purine NTP pyrophosphatase"/>
    <property type="match status" value="1"/>
</dbReference>
<evidence type="ECO:0000256" key="4">
    <source>
        <dbReference type="ARBA" id="ARBA00022741"/>
    </source>
</evidence>
<feature type="binding site" evidence="10">
    <location>
        <position position="67"/>
    </location>
    <ligand>
        <name>Mg(2+)</name>
        <dbReference type="ChEBI" id="CHEBI:18420"/>
    </ligand>
</feature>
<dbReference type="Gene3D" id="3.90.950.10">
    <property type="match status" value="1"/>
</dbReference>
<feature type="binding site" evidence="10">
    <location>
        <position position="173"/>
    </location>
    <ligand>
        <name>substrate</name>
    </ligand>
</feature>
<comment type="catalytic activity">
    <reaction evidence="10">
        <text>ITP + H2O = IMP + diphosphate + H(+)</text>
        <dbReference type="Rhea" id="RHEA:29399"/>
        <dbReference type="ChEBI" id="CHEBI:15377"/>
        <dbReference type="ChEBI" id="CHEBI:15378"/>
        <dbReference type="ChEBI" id="CHEBI:33019"/>
        <dbReference type="ChEBI" id="CHEBI:58053"/>
        <dbReference type="ChEBI" id="CHEBI:61402"/>
        <dbReference type="EC" id="3.6.1.66"/>
    </reaction>
</comment>
<dbReference type="GO" id="GO:0017111">
    <property type="term" value="F:ribonucleoside triphosphate phosphatase activity"/>
    <property type="evidence" value="ECO:0007669"/>
    <property type="project" value="InterPro"/>
</dbReference>
<dbReference type="HAMAP" id="MF_01405">
    <property type="entry name" value="Non_canon_purine_NTPase"/>
    <property type="match status" value="1"/>
</dbReference>
<keyword evidence="6 10" id="KW-0460">Magnesium</keyword>
<evidence type="ECO:0000256" key="10">
    <source>
        <dbReference type="HAMAP-Rule" id="MF_01405"/>
    </source>
</evidence>
<organism evidence="12 13">
    <name type="scientific">Candidatus Komeilibacteria bacterium CG_4_10_14_0_2_um_filter_37_10</name>
    <dbReference type="NCBI Taxonomy" id="1974470"/>
    <lineage>
        <taxon>Bacteria</taxon>
        <taxon>Candidatus Komeiliibacteriota</taxon>
    </lineage>
</organism>
<comment type="cofactor">
    <cofactor evidence="10">
        <name>Mg(2+)</name>
        <dbReference type="ChEBI" id="CHEBI:18420"/>
    </cofactor>
    <text evidence="10">Binds 1 Mg(2+) ion per subunit.</text>
</comment>
<evidence type="ECO:0000313" key="13">
    <source>
        <dbReference type="Proteomes" id="UP000230405"/>
    </source>
</evidence>
<dbReference type="FunFam" id="3.90.950.10:FF:000001">
    <property type="entry name" value="dITP/XTP pyrophosphatase"/>
    <property type="match status" value="1"/>
</dbReference>
<feature type="binding site" evidence="10">
    <location>
        <begin position="7"/>
        <end position="12"/>
    </location>
    <ligand>
        <name>substrate</name>
    </ligand>
</feature>
<dbReference type="Pfam" id="PF01725">
    <property type="entry name" value="Ham1p_like"/>
    <property type="match status" value="1"/>
</dbReference>
<dbReference type="GO" id="GO:0009146">
    <property type="term" value="P:purine nucleoside triphosphate catabolic process"/>
    <property type="evidence" value="ECO:0007669"/>
    <property type="project" value="UniProtKB-UniRule"/>
</dbReference>
<dbReference type="InterPro" id="IPR002637">
    <property type="entry name" value="RdgB/HAM1"/>
</dbReference>
<evidence type="ECO:0000256" key="11">
    <source>
        <dbReference type="RuleBase" id="RU003781"/>
    </source>
</evidence>
<comment type="subunit">
    <text evidence="2 10">Homodimer.</text>
</comment>
<comment type="catalytic activity">
    <reaction evidence="8 10">
        <text>dITP + H2O = dIMP + diphosphate + H(+)</text>
        <dbReference type="Rhea" id="RHEA:28342"/>
        <dbReference type="ChEBI" id="CHEBI:15377"/>
        <dbReference type="ChEBI" id="CHEBI:15378"/>
        <dbReference type="ChEBI" id="CHEBI:33019"/>
        <dbReference type="ChEBI" id="CHEBI:61194"/>
        <dbReference type="ChEBI" id="CHEBI:61382"/>
        <dbReference type="EC" id="3.6.1.66"/>
    </reaction>
</comment>
<evidence type="ECO:0000256" key="3">
    <source>
        <dbReference type="ARBA" id="ARBA00022723"/>
    </source>
</evidence>
<comment type="caution">
    <text evidence="12">The sequence shown here is derived from an EMBL/GenBank/DDBJ whole genome shotgun (WGS) entry which is preliminary data.</text>
</comment>
<dbReference type="GO" id="GO:0009117">
    <property type="term" value="P:nucleotide metabolic process"/>
    <property type="evidence" value="ECO:0007669"/>
    <property type="project" value="UniProtKB-KW"/>
</dbReference>
<comment type="similarity">
    <text evidence="1 10 11">Belongs to the HAM1 NTPase family.</text>
</comment>
<protein>
    <recommendedName>
        <fullName evidence="10">dITP/XTP pyrophosphatase</fullName>
        <ecNumber evidence="10">3.6.1.66</ecNumber>
    </recommendedName>
    <alternativeName>
        <fullName evidence="10">Non-canonical purine NTP pyrophosphatase</fullName>
    </alternativeName>
    <alternativeName>
        <fullName evidence="10">Non-standard purine NTP pyrophosphatase</fullName>
    </alternativeName>
    <alternativeName>
        <fullName evidence="10">Nucleoside-triphosphate diphosphatase</fullName>
    </alternativeName>
    <alternativeName>
        <fullName evidence="10">Nucleoside-triphosphate pyrophosphatase</fullName>
        <shortName evidence="10">NTPase</shortName>
    </alternativeName>
</protein>
<dbReference type="PANTHER" id="PTHR11067">
    <property type="entry name" value="INOSINE TRIPHOSPHATE PYROPHOSPHATASE/HAM1 PROTEIN"/>
    <property type="match status" value="1"/>
</dbReference>
<feature type="binding site" evidence="10">
    <location>
        <begin position="178"/>
        <end position="179"/>
    </location>
    <ligand>
        <name>substrate</name>
    </ligand>
</feature>
<name>A0A2M7VG43_9BACT</name>
<evidence type="ECO:0000256" key="8">
    <source>
        <dbReference type="ARBA" id="ARBA00051875"/>
    </source>
</evidence>
<gene>
    <name evidence="12" type="primary">rdgB</name>
    <name evidence="12" type="ORF">COX77_00880</name>
</gene>
<keyword evidence="4 10" id="KW-0547">Nucleotide-binding</keyword>
<feature type="binding site" evidence="10">
    <location>
        <position position="68"/>
    </location>
    <ligand>
        <name>substrate</name>
    </ligand>
</feature>
<accession>A0A2M7VG43</accession>